<gene>
    <name evidence="2" type="ORF">KDW96_03245</name>
</gene>
<dbReference type="Proteomes" id="UP001059672">
    <property type="component" value="Chromosome"/>
</dbReference>
<evidence type="ECO:0000313" key="2">
    <source>
        <dbReference type="EMBL" id="UTW08356.1"/>
    </source>
</evidence>
<organism evidence="2 3">
    <name type="scientific">Pseudomonas benzenivorans</name>
    <dbReference type="NCBI Taxonomy" id="556533"/>
    <lineage>
        <taxon>Bacteria</taxon>
        <taxon>Pseudomonadati</taxon>
        <taxon>Pseudomonadota</taxon>
        <taxon>Gammaproteobacteria</taxon>
        <taxon>Pseudomonadales</taxon>
        <taxon>Pseudomonadaceae</taxon>
        <taxon>Pseudomonas</taxon>
    </lineage>
</organism>
<dbReference type="EMBL" id="CP073346">
    <property type="protein sequence ID" value="UTW08356.1"/>
    <property type="molecule type" value="Genomic_DNA"/>
</dbReference>
<keyword evidence="3" id="KW-1185">Reference proteome</keyword>
<dbReference type="RefSeq" id="WP_255838985.1">
    <property type="nucleotide sequence ID" value="NZ_CP073346.1"/>
</dbReference>
<evidence type="ECO:0000256" key="1">
    <source>
        <dbReference type="SAM" id="MobiDB-lite"/>
    </source>
</evidence>
<accession>A0ABY5H7S0</accession>
<feature type="region of interest" description="Disordered" evidence="1">
    <location>
        <begin position="1"/>
        <end position="28"/>
    </location>
</feature>
<reference evidence="2" key="1">
    <citation type="submission" date="2021-04" db="EMBL/GenBank/DDBJ databases">
        <title>Oceanospirillales bacteria with DddD are important DMSP degraders in coastal seawater.</title>
        <authorList>
            <person name="Liu J."/>
        </authorList>
    </citation>
    <scope>NUCLEOTIDE SEQUENCE</scope>
    <source>
        <strain evidence="2">D13-4</strain>
    </source>
</reference>
<name>A0ABY5H7S0_9PSED</name>
<evidence type="ECO:0000313" key="3">
    <source>
        <dbReference type="Proteomes" id="UP001059672"/>
    </source>
</evidence>
<proteinExistence type="predicted"/>
<protein>
    <submittedName>
        <fullName evidence="2">Uncharacterized protein</fullName>
    </submittedName>
</protein>
<sequence>MRERKEPSSGAADQQLLQHYRDHQDAEPSAALDARILAAAREQARSGRATPGPWMRLHGWLFGHRAPVRWSLALGGVAALGLGLSLTLRTLEQAPGGFDSPSPAAPAVQRSAAVAQKKVMAESARVGAQEAMADAAAAPAEAAASGFMSKAEAPELEPALREALREILRLREAGHGPEADKRLETLRQRHPQLDIGALMARQKALDEVAR</sequence>